<feature type="binding site" evidence="6">
    <location>
        <position position="506"/>
    </location>
    <ligand>
        <name>(S)-malate</name>
        <dbReference type="ChEBI" id="CHEBI:15589"/>
    </ligand>
</feature>
<proteinExistence type="inferred from homology"/>
<evidence type="ECO:0000256" key="4">
    <source>
        <dbReference type="ARBA" id="ARBA00023002"/>
    </source>
</evidence>
<sequence length="604" mass="66157">MRVHLAQTISRIPSSSITQRSRLNPYRTFASVSNHTPTPNDDHNSSTMSAILNALNPIAAMFTPAATPKESRSSEQSPPSSMATSSTPQPTGEQNLLRLQKHLAALPTSLLKHMHLSKTRREDPRLFFQAMNADLVNLAPIVYTPTVGEACQKYHEIYQGPEGLYLSIDDKDNLHQILADHAKTLEVSPQIIVVTDGSRILGLGDLGLGGMGISRGKLNLYTAGGGIDPERTLAVVLDMGTNNEPLRADPLYLGLPRPRCSLEEATSFMDAFMSSAASAYPGVLIQHEDFYSEAAFAFLDKYREEYRMFNDDIQGTGSVILGGFIRAAKMASDASGRDPREHKVVFLGGGSAAVGVAKEMMKFFTQLGLSEKEARERFWLIDTKGLITHTRPDVVAGRLASHKSYFIRNDTTTEYPTLASVIEHVQPTALVGLSTTFGAFTEPCVRRMAELNPSPIIFPLSNPTSKCELSYADALEWTSGNVLFASGSPYDPIEFHGVRREPGQGNNFLVFPGIGFGAVICKAKKVTDLMITAGAMALSESLTPEEKELKLLYPRTGRIREVSAEVARGVVRAAQVDGVDEETRYRDMSDEQLLEEIKQAQWKA</sequence>
<dbReference type="SMART" id="SM01274">
    <property type="entry name" value="malic"/>
    <property type="match status" value="1"/>
</dbReference>
<dbReference type="Pfam" id="PF00390">
    <property type="entry name" value="malic"/>
    <property type="match status" value="1"/>
</dbReference>
<reference evidence="12" key="1">
    <citation type="journal article" date="2022" name="G3 (Bethesda)">
        <title>High quality genome of the basidiomycete yeast Dioszegia hungarica PDD-24b-2 isolated from cloud water.</title>
        <authorList>
            <person name="Jarrige D."/>
            <person name="Haridas S."/>
            <person name="Bleykasten-Grosshans C."/>
            <person name="Joly M."/>
            <person name="Nadalig T."/>
            <person name="Sancelme M."/>
            <person name="Vuilleumier S."/>
            <person name="Grigoriev I.V."/>
            <person name="Amato P."/>
            <person name="Bringel F."/>
        </authorList>
    </citation>
    <scope>NUCLEOTIDE SEQUENCE</scope>
    <source>
        <strain evidence="12">PDD-24b-2</strain>
    </source>
</reference>
<feature type="domain" description="Malic enzyme N-terminal" evidence="11">
    <location>
        <begin position="120"/>
        <end position="303"/>
    </location>
</feature>
<feature type="binding site" evidence="6">
    <location>
        <position position="199"/>
    </location>
    <ligand>
        <name>(S)-malate</name>
        <dbReference type="ChEBI" id="CHEBI:15589"/>
    </ligand>
</feature>
<dbReference type="SUPFAM" id="SSF51735">
    <property type="entry name" value="NAD(P)-binding Rossmann-fold domains"/>
    <property type="match status" value="1"/>
</dbReference>
<name>A0AA38H6C4_9TREE</name>
<evidence type="ECO:0000313" key="12">
    <source>
        <dbReference type="EMBL" id="KAI9634793.1"/>
    </source>
</evidence>
<feature type="compositionally biased region" description="Low complexity" evidence="9">
    <location>
        <begin position="74"/>
        <end position="90"/>
    </location>
</feature>
<evidence type="ECO:0000256" key="9">
    <source>
        <dbReference type="SAM" id="MobiDB-lite"/>
    </source>
</evidence>
<dbReference type="PRINTS" id="PR00072">
    <property type="entry name" value="MALOXRDTASE"/>
</dbReference>
<evidence type="ECO:0000256" key="8">
    <source>
        <dbReference type="RuleBase" id="RU003426"/>
    </source>
</evidence>
<comment type="cofactor">
    <cofactor evidence="7">
        <name>Mg(2+)</name>
        <dbReference type="ChEBI" id="CHEBI:18420"/>
    </cofactor>
    <cofactor evidence="7">
        <name>Mn(2+)</name>
        <dbReference type="ChEBI" id="CHEBI:29035"/>
    </cofactor>
    <text evidence="7">Divalent metal cations. Prefers magnesium or manganese.</text>
</comment>
<dbReference type="PIRSF" id="PIRSF000106">
    <property type="entry name" value="ME"/>
    <property type="match status" value="1"/>
</dbReference>
<feature type="active site" description="Proton donor" evidence="5">
    <location>
        <position position="143"/>
    </location>
</feature>
<dbReference type="PROSITE" id="PS00331">
    <property type="entry name" value="MALIC_ENZYMES"/>
    <property type="match status" value="1"/>
</dbReference>
<dbReference type="InterPro" id="IPR046346">
    <property type="entry name" value="Aminoacid_DH-like_N_sf"/>
</dbReference>
<dbReference type="FunFam" id="3.40.50.720:FF:000182">
    <property type="entry name" value="NAD-dependent malic enzyme"/>
    <property type="match status" value="1"/>
</dbReference>
<dbReference type="InterPro" id="IPR012301">
    <property type="entry name" value="Malic_N_dom"/>
</dbReference>
<evidence type="ECO:0000313" key="13">
    <source>
        <dbReference type="Proteomes" id="UP001164286"/>
    </source>
</evidence>
<dbReference type="Gene3D" id="3.40.50.720">
    <property type="entry name" value="NAD(P)-binding Rossmann-like Domain"/>
    <property type="match status" value="1"/>
</dbReference>
<feature type="binding site" evidence="7">
    <location>
        <position position="288"/>
    </location>
    <ligand>
        <name>a divalent metal cation</name>
        <dbReference type="ChEBI" id="CHEBI:60240"/>
    </ligand>
</feature>
<dbReference type="GO" id="GO:0005739">
    <property type="term" value="C:mitochondrion"/>
    <property type="evidence" value="ECO:0007669"/>
    <property type="project" value="TreeGrafter"/>
</dbReference>
<evidence type="ECO:0000256" key="7">
    <source>
        <dbReference type="PIRSR" id="PIRSR000106-3"/>
    </source>
</evidence>
<dbReference type="InterPro" id="IPR001891">
    <property type="entry name" value="Malic_OxRdtase"/>
</dbReference>
<comment type="caution">
    <text evidence="12">The sequence shown here is derived from an EMBL/GenBank/DDBJ whole genome shotgun (WGS) entry which is preliminary data.</text>
</comment>
<evidence type="ECO:0000259" key="10">
    <source>
        <dbReference type="SMART" id="SM00919"/>
    </source>
</evidence>
<dbReference type="Gene3D" id="3.40.50.10380">
    <property type="entry name" value="Malic enzyme, N-terminal domain"/>
    <property type="match status" value="1"/>
</dbReference>
<dbReference type="EMBL" id="JAKWFO010000006">
    <property type="protein sequence ID" value="KAI9634793.1"/>
    <property type="molecule type" value="Genomic_DNA"/>
</dbReference>
<protein>
    <recommendedName>
        <fullName evidence="8">Malic enzyme</fullName>
    </recommendedName>
</protein>
<organism evidence="12 13">
    <name type="scientific">Dioszegia hungarica</name>
    <dbReference type="NCBI Taxonomy" id="4972"/>
    <lineage>
        <taxon>Eukaryota</taxon>
        <taxon>Fungi</taxon>
        <taxon>Dikarya</taxon>
        <taxon>Basidiomycota</taxon>
        <taxon>Agaricomycotina</taxon>
        <taxon>Tremellomycetes</taxon>
        <taxon>Tremellales</taxon>
        <taxon>Bulleribasidiaceae</taxon>
        <taxon>Dioszegia</taxon>
    </lineage>
</organism>
<comment type="cofactor">
    <cofactor evidence="1">
        <name>Mn(2+)</name>
        <dbReference type="ChEBI" id="CHEBI:29035"/>
    </cofactor>
</comment>
<evidence type="ECO:0000256" key="3">
    <source>
        <dbReference type="ARBA" id="ARBA00022723"/>
    </source>
</evidence>
<dbReference type="GeneID" id="77728941"/>
<feature type="domain" description="Malic enzyme NAD-binding" evidence="10">
    <location>
        <begin position="313"/>
        <end position="575"/>
    </location>
</feature>
<keyword evidence="3 7" id="KW-0479">Metal-binding</keyword>
<dbReference type="AlphaFoldDB" id="A0AA38H6C4"/>
<keyword evidence="4 8" id="KW-0560">Oxidoreductase</keyword>
<dbReference type="InterPro" id="IPR036291">
    <property type="entry name" value="NAD(P)-bd_dom_sf"/>
</dbReference>
<dbReference type="SMART" id="SM00919">
    <property type="entry name" value="Malic_M"/>
    <property type="match status" value="1"/>
</dbReference>
<dbReference type="InterPro" id="IPR037062">
    <property type="entry name" value="Malic_N_dom_sf"/>
</dbReference>
<accession>A0AA38H6C4</accession>
<dbReference type="PANTHER" id="PTHR23406">
    <property type="entry name" value="MALIC ENZYME-RELATED"/>
    <property type="match status" value="1"/>
</dbReference>
<dbReference type="GO" id="GO:0006108">
    <property type="term" value="P:malate metabolic process"/>
    <property type="evidence" value="ECO:0007669"/>
    <property type="project" value="TreeGrafter"/>
</dbReference>
<feature type="region of interest" description="Disordered" evidence="9">
    <location>
        <begin position="65"/>
        <end position="92"/>
    </location>
</feature>
<evidence type="ECO:0000259" key="11">
    <source>
        <dbReference type="SMART" id="SM01274"/>
    </source>
</evidence>
<feature type="active site" description="Proton acceptor" evidence="5">
    <location>
        <position position="217"/>
    </location>
</feature>
<dbReference type="RefSeq" id="XP_052944570.1">
    <property type="nucleotide sequence ID" value="XM_053089736.1"/>
</dbReference>
<dbReference type="Pfam" id="PF03949">
    <property type="entry name" value="Malic_M"/>
    <property type="match status" value="1"/>
</dbReference>
<evidence type="ECO:0000256" key="6">
    <source>
        <dbReference type="PIRSR" id="PIRSR000106-2"/>
    </source>
</evidence>
<gene>
    <name evidence="12" type="ORF">MKK02DRAFT_37669</name>
</gene>
<feature type="binding site" evidence="7">
    <location>
        <position position="312"/>
    </location>
    <ligand>
        <name>a divalent metal cation</name>
        <dbReference type="ChEBI" id="CHEBI:60240"/>
    </ligand>
</feature>
<feature type="binding site" evidence="7">
    <location>
        <position position="289"/>
    </location>
    <ligand>
        <name>a divalent metal cation</name>
        <dbReference type="ChEBI" id="CHEBI:60240"/>
    </ligand>
</feature>
<dbReference type="InterPro" id="IPR012302">
    <property type="entry name" value="Malic_NAD-bd"/>
</dbReference>
<dbReference type="GO" id="GO:0046872">
    <property type="term" value="F:metal ion binding"/>
    <property type="evidence" value="ECO:0007669"/>
    <property type="project" value="UniProtKB-KW"/>
</dbReference>
<dbReference type="InterPro" id="IPR015884">
    <property type="entry name" value="Malic_enzyme_CS"/>
</dbReference>
<dbReference type="NCBIfam" id="NF010052">
    <property type="entry name" value="PRK13529.1"/>
    <property type="match status" value="1"/>
</dbReference>
<dbReference type="GO" id="GO:0004471">
    <property type="term" value="F:malate dehydrogenase (decarboxylating) (NAD+) activity"/>
    <property type="evidence" value="ECO:0007669"/>
    <property type="project" value="TreeGrafter"/>
</dbReference>
<dbReference type="SUPFAM" id="SSF53223">
    <property type="entry name" value="Aminoacid dehydrogenase-like, N-terminal domain"/>
    <property type="match status" value="1"/>
</dbReference>
<dbReference type="Proteomes" id="UP001164286">
    <property type="component" value="Unassembled WGS sequence"/>
</dbReference>
<keyword evidence="13" id="KW-1185">Reference proteome</keyword>
<feature type="binding site" evidence="6">
    <location>
        <position position="462"/>
    </location>
    <ligand>
        <name>(S)-malate</name>
        <dbReference type="ChEBI" id="CHEBI:15589"/>
    </ligand>
</feature>
<evidence type="ECO:0000256" key="5">
    <source>
        <dbReference type="PIRSR" id="PIRSR000106-1"/>
    </source>
</evidence>
<evidence type="ECO:0000256" key="2">
    <source>
        <dbReference type="ARBA" id="ARBA00008785"/>
    </source>
</evidence>
<dbReference type="PANTHER" id="PTHR23406:SF32">
    <property type="entry name" value="NADP-DEPENDENT MALIC ENZYME"/>
    <property type="match status" value="1"/>
</dbReference>
<evidence type="ECO:0000256" key="1">
    <source>
        <dbReference type="ARBA" id="ARBA00001936"/>
    </source>
</evidence>
<comment type="similarity">
    <text evidence="2 8">Belongs to the malic enzymes family.</text>
</comment>
<dbReference type="GO" id="GO:0051287">
    <property type="term" value="F:NAD binding"/>
    <property type="evidence" value="ECO:0007669"/>
    <property type="project" value="InterPro"/>
</dbReference>